<comment type="caution">
    <text evidence="2">The sequence shown here is derived from an EMBL/GenBank/DDBJ whole genome shotgun (WGS) entry which is preliminary data.</text>
</comment>
<name>A0A8J3JFV0_9ACTN</name>
<evidence type="ECO:0000256" key="1">
    <source>
        <dbReference type="SAM" id="Phobius"/>
    </source>
</evidence>
<keyword evidence="1" id="KW-0812">Transmembrane</keyword>
<gene>
    <name evidence="2" type="ORF">Cba03nite_55010</name>
</gene>
<keyword evidence="3" id="KW-1185">Reference proteome</keyword>
<proteinExistence type="predicted"/>
<protein>
    <submittedName>
        <fullName evidence="2">Uncharacterized protein</fullName>
    </submittedName>
</protein>
<dbReference type="Proteomes" id="UP000601223">
    <property type="component" value="Unassembled WGS sequence"/>
</dbReference>
<reference evidence="2 3" key="1">
    <citation type="submission" date="2021-01" db="EMBL/GenBank/DDBJ databases">
        <title>Whole genome shotgun sequence of Catellatospora bangladeshensis NBRC 107357.</title>
        <authorList>
            <person name="Komaki H."/>
            <person name="Tamura T."/>
        </authorList>
    </citation>
    <scope>NUCLEOTIDE SEQUENCE [LARGE SCALE GENOMIC DNA]</scope>
    <source>
        <strain evidence="2 3">NBRC 107357</strain>
    </source>
</reference>
<keyword evidence="1" id="KW-1133">Transmembrane helix</keyword>
<dbReference type="AlphaFoldDB" id="A0A8J3JFV0"/>
<feature type="transmembrane region" description="Helical" evidence="1">
    <location>
        <begin position="110"/>
        <end position="132"/>
    </location>
</feature>
<organism evidence="2 3">
    <name type="scientific">Catellatospora bangladeshensis</name>
    <dbReference type="NCBI Taxonomy" id="310355"/>
    <lineage>
        <taxon>Bacteria</taxon>
        <taxon>Bacillati</taxon>
        <taxon>Actinomycetota</taxon>
        <taxon>Actinomycetes</taxon>
        <taxon>Micromonosporales</taxon>
        <taxon>Micromonosporaceae</taxon>
        <taxon>Catellatospora</taxon>
    </lineage>
</organism>
<accession>A0A8J3JFV0</accession>
<feature type="transmembrane region" description="Helical" evidence="1">
    <location>
        <begin position="54"/>
        <end position="71"/>
    </location>
</feature>
<evidence type="ECO:0000313" key="2">
    <source>
        <dbReference type="EMBL" id="GIF84152.1"/>
    </source>
</evidence>
<keyword evidence="1" id="KW-0472">Membrane</keyword>
<sequence>MQPWIRGCTTDGGAVTTIDTVPNMADTAVTMTVKVGAFRHSWHALHVTATVMTGGWWFAVYVLHAVLWTLNRASVTLEIPRGGRIEYRDGYPNVLMEDEYLTPRSARERFITYGPWVIPAVVVAGLVTMQLASG</sequence>
<evidence type="ECO:0000313" key="3">
    <source>
        <dbReference type="Proteomes" id="UP000601223"/>
    </source>
</evidence>
<dbReference type="EMBL" id="BONF01000034">
    <property type="protein sequence ID" value="GIF84152.1"/>
    <property type="molecule type" value="Genomic_DNA"/>
</dbReference>